<protein>
    <submittedName>
        <fullName evidence="10">Glycosyltransferase family 2 protein</fullName>
    </submittedName>
</protein>
<feature type="transmembrane region" description="Helical" evidence="8">
    <location>
        <begin position="36"/>
        <end position="53"/>
    </location>
</feature>
<dbReference type="Proteomes" id="UP001240150">
    <property type="component" value="Chromosome"/>
</dbReference>
<evidence type="ECO:0000259" key="9">
    <source>
        <dbReference type="Pfam" id="PF13632"/>
    </source>
</evidence>
<sequence>MRAVLLLAGIVTAPLSSLLIFLPSRRTGAASVIRRVLLTTAFTALVYAVLALLGAPPAQIAGAVIAYLLTGVVWLPCTGRWTARAHVAWASSVFLFVAYLLFVIGWTLSSGLGPWGTAAGLLLCLFELVAALLGAAYLWELCDALGSQVWQRRVPVDRSVELARRSRTRAAATLPFVSLHVPAHNEPPDMVIDTLRRMKLIDYPRFEVIAIDDNTGDEALWRPVEAWCAGHGVTFFHLDGWPGFKSGALNYAFGELADPAAEIIGVVDSDYRIDAGFLRRCVPLFDDPRIGFIQAPQDYRDWHSVPYLRWLYYSYRYFFAVSQPSRNERDGAIFAGTMGLIRREALRAVGGWDEWCITEDAELSLRLLRAGWSGLHVDASMGRGVMPLTFEALKSQRYRWCFGGIQIMRMHFRSLLPGPRTEHNRLSLGQRWAYLSGALQWYGDLLGLIFYVFLLCGAVNLALGGDQLFRKLSAFLVATVPVLIVLGLLRAVALLRRETGATWRDAVGAFFVWQSTALVVARASVQGLFARRAEFLRTPKTGERESLGQALRANWAETLLAALGVAGIVASLTRWDTYSGPLLAGLLVVPTLGLAAAPYYSRAAQRAMLPPELAARRRSEWQRDRRAVLAGTTAGLTLGAAGVAVALLVTLLTAPSTGLVKPPDLNPAPTTRPATTKPTPSQSPSRSPSPAPSSATPSGTPSQSPSASPSESPSSESPAPSSPTVTSTPSPAG</sequence>
<keyword evidence="4 8" id="KW-0812">Transmembrane</keyword>
<dbReference type="PANTHER" id="PTHR43867:SF4">
    <property type="entry name" value="BETA-(1-3)-GLUCOSYL TRANSFERASE"/>
    <property type="match status" value="1"/>
</dbReference>
<feature type="region of interest" description="Disordered" evidence="7">
    <location>
        <begin position="656"/>
        <end position="733"/>
    </location>
</feature>
<feature type="transmembrane region" description="Helical" evidence="8">
    <location>
        <begin position="60"/>
        <end position="81"/>
    </location>
</feature>
<feature type="transmembrane region" description="Helical" evidence="8">
    <location>
        <begin position="475"/>
        <end position="495"/>
    </location>
</feature>
<dbReference type="InterPro" id="IPR029044">
    <property type="entry name" value="Nucleotide-diphossugar_trans"/>
</dbReference>
<dbReference type="PANTHER" id="PTHR43867">
    <property type="entry name" value="CELLULOSE SYNTHASE CATALYTIC SUBUNIT A [UDP-FORMING]"/>
    <property type="match status" value="1"/>
</dbReference>
<comment type="subcellular location">
    <subcellularLocation>
        <location evidence="1">Membrane</location>
        <topology evidence="1">Multi-pass membrane protein</topology>
    </subcellularLocation>
</comment>
<dbReference type="Gene3D" id="3.90.550.10">
    <property type="entry name" value="Spore Coat Polysaccharide Biosynthesis Protein SpsA, Chain A"/>
    <property type="match status" value="1"/>
</dbReference>
<feature type="domain" description="Glycosyltransferase 2-like" evidence="9">
    <location>
        <begin position="264"/>
        <end position="462"/>
    </location>
</feature>
<keyword evidence="2" id="KW-0328">Glycosyltransferase</keyword>
<keyword evidence="5 8" id="KW-1133">Transmembrane helix</keyword>
<dbReference type="SUPFAM" id="SSF53448">
    <property type="entry name" value="Nucleotide-diphospho-sugar transferases"/>
    <property type="match status" value="1"/>
</dbReference>
<evidence type="ECO:0000256" key="4">
    <source>
        <dbReference type="ARBA" id="ARBA00022692"/>
    </source>
</evidence>
<feature type="transmembrane region" description="Helical" evidence="8">
    <location>
        <begin position="87"/>
        <end position="108"/>
    </location>
</feature>
<keyword evidence="6 8" id="KW-0472">Membrane</keyword>
<evidence type="ECO:0000256" key="8">
    <source>
        <dbReference type="SAM" id="Phobius"/>
    </source>
</evidence>
<evidence type="ECO:0000256" key="1">
    <source>
        <dbReference type="ARBA" id="ARBA00004141"/>
    </source>
</evidence>
<dbReference type="Pfam" id="PF13632">
    <property type="entry name" value="Glyco_trans_2_3"/>
    <property type="match status" value="1"/>
</dbReference>
<evidence type="ECO:0000256" key="5">
    <source>
        <dbReference type="ARBA" id="ARBA00022989"/>
    </source>
</evidence>
<keyword evidence="11" id="KW-1185">Reference proteome</keyword>
<gene>
    <name evidence="10" type="ORF">ACTOB_004880</name>
</gene>
<name>A0ABY8W509_9ACTN</name>
<keyword evidence="3" id="KW-0808">Transferase</keyword>
<dbReference type="RefSeq" id="WP_284914128.1">
    <property type="nucleotide sequence ID" value="NZ_CP126980.1"/>
</dbReference>
<dbReference type="InterPro" id="IPR001173">
    <property type="entry name" value="Glyco_trans_2-like"/>
</dbReference>
<evidence type="ECO:0000256" key="7">
    <source>
        <dbReference type="SAM" id="MobiDB-lite"/>
    </source>
</evidence>
<feature type="compositionally biased region" description="Low complexity" evidence="7">
    <location>
        <begin position="667"/>
        <end position="733"/>
    </location>
</feature>
<feature type="transmembrane region" description="Helical" evidence="8">
    <location>
        <begin position="120"/>
        <end position="139"/>
    </location>
</feature>
<feature type="transmembrane region" description="Helical" evidence="8">
    <location>
        <begin position="627"/>
        <end position="652"/>
    </location>
</feature>
<feature type="transmembrane region" description="Helical" evidence="8">
    <location>
        <begin position="578"/>
        <end position="600"/>
    </location>
</feature>
<reference evidence="10 11" key="1">
    <citation type="submission" date="2023-06" db="EMBL/GenBank/DDBJ databases">
        <authorList>
            <person name="Yushchuk O."/>
            <person name="Binda E."/>
            <person name="Ruckert-Reed C."/>
            <person name="Fedorenko V."/>
            <person name="Kalinowski J."/>
            <person name="Marinelli F."/>
        </authorList>
    </citation>
    <scope>NUCLEOTIDE SEQUENCE [LARGE SCALE GENOMIC DNA]</scope>
    <source>
        <strain evidence="10 11">NRRL 3884</strain>
    </source>
</reference>
<evidence type="ECO:0000256" key="2">
    <source>
        <dbReference type="ARBA" id="ARBA00022676"/>
    </source>
</evidence>
<evidence type="ECO:0000313" key="11">
    <source>
        <dbReference type="Proteomes" id="UP001240150"/>
    </source>
</evidence>
<organism evidence="10 11">
    <name type="scientific">Actinoplanes oblitus</name>
    <dbReference type="NCBI Taxonomy" id="3040509"/>
    <lineage>
        <taxon>Bacteria</taxon>
        <taxon>Bacillati</taxon>
        <taxon>Actinomycetota</taxon>
        <taxon>Actinomycetes</taxon>
        <taxon>Micromonosporales</taxon>
        <taxon>Micromonosporaceae</taxon>
        <taxon>Actinoplanes</taxon>
    </lineage>
</organism>
<evidence type="ECO:0000256" key="6">
    <source>
        <dbReference type="ARBA" id="ARBA00023136"/>
    </source>
</evidence>
<dbReference type="InterPro" id="IPR050321">
    <property type="entry name" value="Glycosyltr_2/OpgH_subfam"/>
</dbReference>
<evidence type="ECO:0000313" key="10">
    <source>
        <dbReference type="EMBL" id="WIM92921.1"/>
    </source>
</evidence>
<accession>A0ABY8W509</accession>
<feature type="transmembrane region" description="Helical" evidence="8">
    <location>
        <begin position="551"/>
        <end position="572"/>
    </location>
</feature>
<proteinExistence type="predicted"/>
<feature type="transmembrane region" description="Helical" evidence="8">
    <location>
        <begin position="441"/>
        <end position="463"/>
    </location>
</feature>
<dbReference type="EMBL" id="CP126980">
    <property type="protein sequence ID" value="WIM92921.1"/>
    <property type="molecule type" value="Genomic_DNA"/>
</dbReference>
<evidence type="ECO:0000256" key="3">
    <source>
        <dbReference type="ARBA" id="ARBA00022679"/>
    </source>
</evidence>